<keyword evidence="1" id="KW-0812">Transmembrane</keyword>
<organism evidence="2 3">
    <name type="scientific">Aureibacter tunicatorum</name>
    <dbReference type="NCBI Taxonomy" id="866807"/>
    <lineage>
        <taxon>Bacteria</taxon>
        <taxon>Pseudomonadati</taxon>
        <taxon>Bacteroidota</taxon>
        <taxon>Cytophagia</taxon>
        <taxon>Cytophagales</taxon>
        <taxon>Persicobacteraceae</taxon>
        <taxon>Aureibacter</taxon>
    </lineage>
</organism>
<feature type="transmembrane region" description="Helical" evidence="1">
    <location>
        <begin position="6"/>
        <end position="26"/>
    </location>
</feature>
<dbReference type="Proteomes" id="UP001185092">
    <property type="component" value="Unassembled WGS sequence"/>
</dbReference>
<gene>
    <name evidence="2" type="ORF">HNQ88_000218</name>
</gene>
<dbReference type="PANTHER" id="PTHR41532:SF1">
    <property type="entry name" value="FIXS PROTEIN"/>
    <property type="match status" value="1"/>
</dbReference>
<dbReference type="PANTHER" id="PTHR41532">
    <property type="entry name" value="FIXS PROTEIN"/>
    <property type="match status" value="1"/>
</dbReference>
<dbReference type="EMBL" id="JAVDQD010000001">
    <property type="protein sequence ID" value="MDR6237242.1"/>
    <property type="molecule type" value="Genomic_DNA"/>
</dbReference>
<name>A0AAE3XI58_9BACT</name>
<dbReference type="RefSeq" id="WP_309936689.1">
    <property type="nucleotide sequence ID" value="NZ_AP025305.1"/>
</dbReference>
<protein>
    <submittedName>
        <fullName evidence="2">Cbb3-type cytochrome oxidase maturation protein</fullName>
    </submittedName>
</protein>
<keyword evidence="3" id="KW-1185">Reference proteome</keyword>
<evidence type="ECO:0000313" key="2">
    <source>
        <dbReference type="EMBL" id="MDR6237242.1"/>
    </source>
</evidence>
<accession>A0AAE3XI58</accession>
<keyword evidence="1" id="KW-0472">Membrane</keyword>
<dbReference type="AlphaFoldDB" id="A0AAE3XI58"/>
<dbReference type="InterPro" id="IPR004714">
    <property type="entry name" value="Cyt_oxidase_maturation_cbb3"/>
</dbReference>
<comment type="caution">
    <text evidence="2">The sequence shown here is derived from an EMBL/GenBank/DDBJ whole genome shotgun (WGS) entry which is preliminary data.</text>
</comment>
<evidence type="ECO:0000313" key="3">
    <source>
        <dbReference type="Proteomes" id="UP001185092"/>
    </source>
</evidence>
<reference evidence="2" key="1">
    <citation type="submission" date="2023-07" db="EMBL/GenBank/DDBJ databases">
        <title>Genomic Encyclopedia of Type Strains, Phase IV (KMG-IV): sequencing the most valuable type-strain genomes for metagenomic binning, comparative biology and taxonomic classification.</title>
        <authorList>
            <person name="Goeker M."/>
        </authorList>
    </citation>
    <scope>NUCLEOTIDE SEQUENCE</scope>
    <source>
        <strain evidence="2">DSM 26174</strain>
    </source>
</reference>
<proteinExistence type="predicted"/>
<sequence>MSVIFILIIFSVTVAIGFLIAFFWAVRSGQYEDTYSPSVRILFDDKVKKSAKKDQIEEKLEKKKS</sequence>
<dbReference type="NCBIfam" id="TIGR00847">
    <property type="entry name" value="ccoS"/>
    <property type="match status" value="1"/>
</dbReference>
<evidence type="ECO:0000256" key="1">
    <source>
        <dbReference type="SAM" id="Phobius"/>
    </source>
</evidence>
<dbReference type="Pfam" id="PF03597">
    <property type="entry name" value="FixS"/>
    <property type="match status" value="1"/>
</dbReference>
<keyword evidence="1" id="KW-1133">Transmembrane helix</keyword>